<evidence type="ECO:0000313" key="2">
    <source>
        <dbReference type="Proteomes" id="UP000232230"/>
    </source>
</evidence>
<dbReference type="Pfam" id="PF03382">
    <property type="entry name" value="DUF285"/>
    <property type="match status" value="1"/>
</dbReference>
<reference evidence="1 2" key="1">
    <citation type="submission" date="2017-11" db="EMBL/GenBank/DDBJ databases">
        <title>Genome sequence of Entomoplasma somnilux PYAN-1 (ATCC 49194).</title>
        <authorList>
            <person name="Lo W.-S."/>
            <person name="Gasparich G.E."/>
            <person name="Kuo C.-H."/>
        </authorList>
    </citation>
    <scope>NUCLEOTIDE SEQUENCE [LARGE SCALE GENOMIC DNA]</scope>
    <source>
        <strain evidence="1 2">PYAN-1</strain>
    </source>
</reference>
<dbReference type="EMBL" id="CP024965">
    <property type="protein sequence ID" value="ATZ18434.1"/>
    <property type="molecule type" value="Genomic_DNA"/>
</dbReference>
<gene>
    <name evidence="1" type="ORF">ESOMN_v1c00480</name>
</gene>
<proteinExistence type="predicted"/>
<accession>A0A2K8NXG8</accession>
<dbReference type="Proteomes" id="UP000232230">
    <property type="component" value="Chromosome"/>
</dbReference>
<evidence type="ECO:0008006" key="3">
    <source>
        <dbReference type="Google" id="ProtNLM"/>
    </source>
</evidence>
<protein>
    <recommendedName>
        <fullName evidence="3">BspA family leucine-rich repeat surface protein</fullName>
    </recommendedName>
</protein>
<evidence type="ECO:0000313" key="1">
    <source>
        <dbReference type="EMBL" id="ATZ18434.1"/>
    </source>
</evidence>
<dbReference type="KEGG" id="esx:ESOMN_v1c00480"/>
<name>A0A2K8NXG8_9MOLU</name>
<dbReference type="RefSeq" id="WP_024863670.1">
    <property type="nucleotide sequence ID" value="NZ_CP024965.1"/>
</dbReference>
<sequence>MKNIKLETEWTEYLDFEGNLQKTKEFNFKKIKAKEIIKLGYNSNGSTIHHFKGAKVPNFLPPQIKRLNEMFSGNAHKEIIGVQDWDVRYIEDFSYLFENARKFNVDLSGWFTFNVKIMEGMFKGAKSFNQNINHFHTNNVYNTKYMFQNAINFNQKLNLWDARKFKFFRSMFENAQAFNQDLSTWSFESKNVFSTDYDKDTFNWKEEFKPKFK</sequence>
<keyword evidence="2" id="KW-1185">Reference proteome</keyword>
<organism evidence="1 2">
    <name type="scientific">Williamsoniiplasma somnilux</name>
    <dbReference type="NCBI Taxonomy" id="215578"/>
    <lineage>
        <taxon>Bacteria</taxon>
        <taxon>Bacillati</taxon>
        <taxon>Mycoplasmatota</taxon>
        <taxon>Mollicutes</taxon>
        <taxon>Entomoplasmatales</taxon>
        <taxon>Williamsoniiplasma</taxon>
    </lineage>
</organism>
<dbReference type="AlphaFoldDB" id="A0A2K8NXG8"/>
<dbReference type="InterPro" id="IPR005046">
    <property type="entry name" value="DUF285"/>
</dbReference>